<evidence type="ECO:0000256" key="4">
    <source>
        <dbReference type="ARBA" id="ARBA00022771"/>
    </source>
</evidence>
<dbReference type="FunCoup" id="G0MRL6">
    <property type="interactions" value="3"/>
</dbReference>
<evidence type="ECO:0000256" key="7">
    <source>
        <dbReference type="ARBA" id="ARBA00023125"/>
    </source>
</evidence>
<evidence type="ECO:0000313" key="15">
    <source>
        <dbReference type="Proteomes" id="UP000008068"/>
    </source>
</evidence>
<evidence type="ECO:0000256" key="5">
    <source>
        <dbReference type="ARBA" id="ARBA00022833"/>
    </source>
</evidence>
<dbReference type="Pfam" id="PF00105">
    <property type="entry name" value="zf-C4"/>
    <property type="match status" value="1"/>
</dbReference>
<evidence type="ECO:0000256" key="10">
    <source>
        <dbReference type="ARBA" id="ARBA00023242"/>
    </source>
</evidence>
<evidence type="ECO:0000259" key="13">
    <source>
        <dbReference type="PROSITE" id="PS51843"/>
    </source>
</evidence>
<evidence type="ECO:0000256" key="11">
    <source>
        <dbReference type="SAM" id="MobiDB-lite"/>
    </source>
</evidence>
<evidence type="ECO:0000256" key="2">
    <source>
        <dbReference type="ARBA" id="ARBA00005993"/>
    </source>
</evidence>
<dbReference type="InParanoid" id="G0MRL6"/>
<sequence>MLAIQRMEPECSSSPSSTEWMPELTENCAVCGDRVNSCRLGPPACLGCIVFFRRSIIHSSKYRCLRGESCLINYEFRSSCRYCRLQKCFQTGMKQSAVRRRDCIGPRRPSPCSSDPPVLYPETDVQFIDRLIRIQTRQFEEHKKQSVVKSRRATVSDVNRMFKWSINNALEWASQFDPFQKLANEAQKCVLSEYGFSFFLIDQGFRTKCEKASGYWMLQNGTYLHSDYYYGQTDDVMETDYNTVRSHFEFVKGLQIAIQKPFESLDIDMFEMAALKSLLLVSREFSSYFFFTSTIFNFPASFPKPNIFSDYQERMEALKERCSYELMEYLSSKYTDTFVERFGALIIILGEIRTAVKLVYNQTKVSDLFDSKKFDPYVRSFFLS</sequence>
<evidence type="ECO:0000256" key="3">
    <source>
        <dbReference type="ARBA" id="ARBA00022723"/>
    </source>
</evidence>
<dbReference type="SMART" id="SM00430">
    <property type="entry name" value="HOLI"/>
    <property type="match status" value="1"/>
</dbReference>
<keyword evidence="9" id="KW-0675">Receptor</keyword>
<name>G0MRL6_CAEBE</name>
<dbReference type="STRING" id="135651.G0MRL6"/>
<dbReference type="PRINTS" id="PR00047">
    <property type="entry name" value="STROIDFINGER"/>
</dbReference>
<gene>
    <name evidence="14" type="primary">Cbn-nhr-175</name>
    <name evidence="14" type="ORF">CAEBREN_13714</name>
</gene>
<dbReference type="InterPro" id="IPR035500">
    <property type="entry name" value="NHR-like_dom_sf"/>
</dbReference>
<dbReference type="InterPro" id="IPR049636">
    <property type="entry name" value="HNF4-like_DBD"/>
</dbReference>
<dbReference type="GO" id="GO:0008270">
    <property type="term" value="F:zinc ion binding"/>
    <property type="evidence" value="ECO:0007669"/>
    <property type="project" value="UniProtKB-KW"/>
</dbReference>
<dbReference type="InterPro" id="IPR001628">
    <property type="entry name" value="Znf_hrmn_rcpt"/>
</dbReference>
<keyword evidence="3" id="KW-0479">Metal-binding</keyword>
<accession>G0MRL6</accession>
<dbReference type="GO" id="GO:0005634">
    <property type="term" value="C:nucleus"/>
    <property type="evidence" value="ECO:0007669"/>
    <property type="project" value="UniProtKB-SubCell"/>
</dbReference>
<dbReference type="PROSITE" id="PS51030">
    <property type="entry name" value="NUCLEAR_REC_DBD_2"/>
    <property type="match status" value="1"/>
</dbReference>
<evidence type="ECO:0000256" key="9">
    <source>
        <dbReference type="ARBA" id="ARBA00023170"/>
    </source>
</evidence>
<dbReference type="OrthoDB" id="5850793at2759"/>
<protein>
    <submittedName>
        <fullName evidence="14">CBN-NHR-175 protein</fullName>
    </submittedName>
</protein>
<evidence type="ECO:0000313" key="14">
    <source>
        <dbReference type="EMBL" id="EGT42716.1"/>
    </source>
</evidence>
<dbReference type="GO" id="GO:0000978">
    <property type="term" value="F:RNA polymerase II cis-regulatory region sequence-specific DNA binding"/>
    <property type="evidence" value="ECO:0007669"/>
    <property type="project" value="InterPro"/>
</dbReference>
<reference evidence="15" key="1">
    <citation type="submission" date="2011-07" db="EMBL/GenBank/DDBJ databases">
        <authorList>
            <consortium name="Caenorhabditis brenneri Sequencing and Analysis Consortium"/>
            <person name="Wilson R.K."/>
        </authorList>
    </citation>
    <scope>NUCLEOTIDE SEQUENCE [LARGE SCALE GENOMIC DNA]</scope>
    <source>
        <strain evidence="15">PB2801</strain>
    </source>
</reference>
<dbReference type="PANTHER" id="PTHR46587:SF4">
    <property type="entry name" value="NUCLEAR HORMONE RECEPTOR FAMILY"/>
    <property type="match status" value="1"/>
</dbReference>
<dbReference type="Gene3D" id="3.30.50.10">
    <property type="entry name" value="Erythroid Transcription Factor GATA-1, subunit A"/>
    <property type="match status" value="1"/>
</dbReference>
<dbReference type="GO" id="GO:0003700">
    <property type="term" value="F:DNA-binding transcription factor activity"/>
    <property type="evidence" value="ECO:0007669"/>
    <property type="project" value="InterPro"/>
</dbReference>
<evidence type="ECO:0000256" key="8">
    <source>
        <dbReference type="ARBA" id="ARBA00023163"/>
    </source>
</evidence>
<comment type="subcellular location">
    <subcellularLocation>
        <location evidence="1">Nucleus</location>
    </subcellularLocation>
</comment>
<evidence type="ECO:0000259" key="12">
    <source>
        <dbReference type="PROSITE" id="PS51030"/>
    </source>
</evidence>
<dbReference type="CDD" id="cd06960">
    <property type="entry name" value="NR_DBD_HNF4A"/>
    <property type="match status" value="1"/>
</dbReference>
<keyword evidence="6" id="KW-0805">Transcription regulation</keyword>
<evidence type="ECO:0000256" key="1">
    <source>
        <dbReference type="ARBA" id="ARBA00004123"/>
    </source>
</evidence>
<dbReference type="PANTHER" id="PTHR46587">
    <property type="entry name" value="NUCLEAR HORMONE RECEPTOR FAMILY"/>
    <property type="match status" value="1"/>
</dbReference>
<dbReference type="OMA" id="CLINYEF"/>
<dbReference type="SUPFAM" id="SSF57716">
    <property type="entry name" value="Glucocorticoid receptor-like (DNA-binding domain)"/>
    <property type="match status" value="1"/>
</dbReference>
<evidence type="ECO:0000256" key="6">
    <source>
        <dbReference type="ARBA" id="ARBA00023015"/>
    </source>
</evidence>
<organism evidence="15">
    <name type="scientific">Caenorhabditis brenneri</name>
    <name type="common">Nematode worm</name>
    <dbReference type="NCBI Taxonomy" id="135651"/>
    <lineage>
        <taxon>Eukaryota</taxon>
        <taxon>Metazoa</taxon>
        <taxon>Ecdysozoa</taxon>
        <taxon>Nematoda</taxon>
        <taxon>Chromadorea</taxon>
        <taxon>Rhabditida</taxon>
        <taxon>Rhabditina</taxon>
        <taxon>Rhabditomorpha</taxon>
        <taxon>Rhabditoidea</taxon>
        <taxon>Rhabditidae</taxon>
        <taxon>Peloderinae</taxon>
        <taxon>Caenorhabditis</taxon>
    </lineage>
</organism>
<dbReference type="InterPro" id="IPR013088">
    <property type="entry name" value="Znf_NHR/GATA"/>
</dbReference>
<keyword evidence="5" id="KW-0862">Zinc</keyword>
<dbReference type="InterPro" id="IPR000536">
    <property type="entry name" value="Nucl_hrmn_rcpt_lig-bd"/>
</dbReference>
<keyword evidence="8" id="KW-0804">Transcription</keyword>
<feature type="domain" description="NR LBD" evidence="13">
    <location>
        <begin position="123"/>
        <end position="384"/>
    </location>
</feature>
<dbReference type="SMART" id="SM00399">
    <property type="entry name" value="ZnF_C4"/>
    <property type="match status" value="1"/>
</dbReference>
<dbReference type="PROSITE" id="PS51843">
    <property type="entry name" value="NR_LBD"/>
    <property type="match status" value="1"/>
</dbReference>
<feature type="region of interest" description="Disordered" evidence="11">
    <location>
        <begin position="1"/>
        <end position="20"/>
    </location>
</feature>
<dbReference type="EMBL" id="GL379809">
    <property type="protein sequence ID" value="EGT42716.1"/>
    <property type="molecule type" value="Genomic_DNA"/>
</dbReference>
<dbReference type="PRINTS" id="PR00398">
    <property type="entry name" value="STRDHORMONER"/>
</dbReference>
<dbReference type="Gene3D" id="1.10.565.10">
    <property type="entry name" value="Retinoid X Receptor"/>
    <property type="match status" value="1"/>
</dbReference>
<dbReference type="AlphaFoldDB" id="G0MRL6"/>
<keyword evidence="7" id="KW-0238">DNA-binding</keyword>
<feature type="compositionally biased region" description="Low complexity" evidence="11">
    <location>
        <begin position="10"/>
        <end position="20"/>
    </location>
</feature>
<dbReference type="Pfam" id="PF00104">
    <property type="entry name" value="Hormone_recep"/>
    <property type="match status" value="1"/>
</dbReference>
<dbReference type="Proteomes" id="UP000008068">
    <property type="component" value="Unassembled WGS sequence"/>
</dbReference>
<dbReference type="eggNOG" id="KOG3575">
    <property type="taxonomic scope" value="Eukaryota"/>
</dbReference>
<keyword evidence="10" id="KW-0539">Nucleus</keyword>
<dbReference type="SUPFAM" id="SSF48508">
    <property type="entry name" value="Nuclear receptor ligand-binding domain"/>
    <property type="match status" value="1"/>
</dbReference>
<dbReference type="HOGENOM" id="CLU_007368_0_0_1"/>
<feature type="domain" description="Nuclear receptor" evidence="12">
    <location>
        <begin position="25"/>
        <end position="100"/>
    </location>
</feature>
<comment type="similarity">
    <text evidence="2">Belongs to the nuclear hormone receptor family.</text>
</comment>
<proteinExistence type="inferred from homology"/>
<keyword evidence="15" id="KW-1185">Reference proteome</keyword>
<keyword evidence="4" id="KW-0863">Zinc-finger</keyword>
<dbReference type="InterPro" id="IPR001723">
    <property type="entry name" value="Nuclear_hrmn_rcpt"/>
</dbReference>